<organism evidence="8 9">
    <name type="scientific">Aquimarina celericrescens</name>
    <dbReference type="NCBI Taxonomy" id="1964542"/>
    <lineage>
        <taxon>Bacteria</taxon>
        <taxon>Pseudomonadati</taxon>
        <taxon>Bacteroidota</taxon>
        <taxon>Flavobacteriia</taxon>
        <taxon>Flavobacteriales</taxon>
        <taxon>Flavobacteriaceae</taxon>
        <taxon>Aquimarina</taxon>
    </lineage>
</organism>
<gene>
    <name evidence="8" type="ORF">ACFSJT_12835</name>
</gene>
<dbReference type="InterPro" id="IPR000620">
    <property type="entry name" value="EamA_dom"/>
</dbReference>
<feature type="domain" description="EamA" evidence="7">
    <location>
        <begin position="2"/>
        <end position="129"/>
    </location>
</feature>
<keyword evidence="5 6" id="KW-0472">Membrane</keyword>
<evidence type="ECO:0000256" key="6">
    <source>
        <dbReference type="SAM" id="Phobius"/>
    </source>
</evidence>
<proteinExistence type="inferred from homology"/>
<comment type="subcellular location">
    <subcellularLocation>
        <location evidence="1">Membrane</location>
        <topology evidence="1">Multi-pass membrane protein</topology>
    </subcellularLocation>
</comment>
<keyword evidence="9" id="KW-1185">Reference proteome</keyword>
<dbReference type="RefSeq" id="WP_378320686.1">
    <property type="nucleotide sequence ID" value="NZ_JBHUHY010000013.1"/>
</dbReference>
<keyword evidence="4 6" id="KW-1133">Transmembrane helix</keyword>
<feature type="transmembrane region" description="Helical" evidence="6">
    <location>
        <begin position="25"/>
        <end position="45"/>
    </location>
</feature>
<evidence type="ECO:0000256" key="2">
    <source>
        <dbReference type="ARBA" id="ARBA00007362"/>
    </source>
</evidence>
<accession>A0ABW5AZM9</accession>
<evidence type="ECO:0000256" key="3">
    <source>
        <dbReference type="ARBA" id="ARBA00022692"/>
    </source>
</evidence>
<name>A0ABW5AZM9_9FLAO</name>
<dbReference type="InterPro" id="IPR050638">
    <property type="entry name" value="AA-Vitamin_Transporters"/>
</dbReference>
<evidence type="ECO:0000256" key="4">
    <source>
        <dbReference type="ARBA" id="ARBA00022989"/>
    </source>
</evidence>
<feature type="transmembrane region" description="Helical" evidence="6">
    <location>
        <begin position="89"/>
        <end position="108"/>
    </location>
</feature>
<feature type="transmembrane region" description="Helical" evidence="6">
    <location>
        <begin position="115"/>
        <end position="135"/>
    </location>
</feature>
<feature type="transmembrane region" description="Helical" evidence="6">
    <location>
        <begin position="262"/>
        <end position="279"/>
    </location>
</feature>
<feature type="transmembrane region" description="Helical" evidence="6">
    <location>
        <begin position="172"/>
        <end position="196"/>
    </location>
</feature>
<dbReference type="EMBL" id="JBHUHY010000013">
    <property type="protein sequence ID" value="MFD2187680.1"/>
    <property type="molecule type" value="Genomic_DNA"/>
</dbReference>
<protein>
    <submittedName>
        <fullName evidence="8">DMT family transporter</fullName>
    </submittedName>
</protein>
<dbReference type="Proteomes" id="UP001597344">
    <property type="component" value="Unassembled WGS sequence"/>
</dbReference>
<evidence type="ECO:0000259" key="7">
    <source>
        <dbReference type="Pfam" id="PF00892"/>
    </source>
</evidence>
<keyword evidence="3 6" id="KW-0812">Transmembrane</keyword>
<dbReference type="PANTHER" id="PTHR32322:SF2">
    <property type="entry name" value="EAMA DOMAIN-CONTAINING PROTEIN"/>
    <property type="match status" value="1"/>
</dbReference>
<evidence type="ECO:0000256" key="5">
    <source>
        <dbReference type="ARBA" id="ARBA00023136"/>
    </source>
</evidence>
<evidence type="ECO:0000313" key="8">
    <source>
        <dbReference type="EMBL" id="MFD2187680.1"/>
    </source>
</evidence>
<dbReference type="PANTHER" id="PTHR32322">
    <property type="entry name" value="INNER MEMBRANE TRANSPORTER"/>
    <property type="match status" value="1"/>
</dbReference>
<comment type="similarity">
    <text evidence="2">Belongs to the EamA transporter family.</text>
</comment>
<feature type="transmembrane region" description="Helical" evidence="6">
    <location>
        <begin position="141"/>
        <end position="160"/>
    </location>
</feature>
<evidence type="ECO:0000256" key="1">
    <source>
        <dbReference type="ARBA" id="ARBA00004141"/>
    </source>
</evidence>
<comment type="caution">
    <text evidence="8">The sequence shown here is derived from an EMBL/GenBank/DDBJ whole genome shotgun (WGS) entry which is preliminary data.</text>
</comment>
<dbReference type="SUPFAM" id="SSF103481">
    <property type="entry name" value="Multidrug resistance efflux transporter EmrE"/>
    <property type="match status" value="2"/>
</dbReference>
<feature type="transmembrane region" description="Helical" evidence="6">
    <location>
        <begin position="208"/>
        <end position="225"/>
    </location>
</feature>
<feature type="domain" description="EamA" evidence="7">
    <location>
        <begin position="144"/>
        <end position="280"/>
    </location>
</feature>
<reference evidence="9" key="1">
    <citation type="journal article" date="2019" name="Int. J. Syst. Evol. Microbiol.">
        <title>The Global Catalogue of Microorganisms (GCM) 10K type strain sequencing project: providing services to taxonomists for standard genome sequencing and annotation.</title>
        <authorList>
            <consortium name="The Broad Institute Genomics Platform"/>
            <consortium name="The Broad Institute Genome Sequencing Center for Infectious Disease"/>
            <person name="Wu L."/>
            <person name="Ma J."/>
        </authorList>
    </citation>
    <scope>NUCLEOTIDE SEQUENCE [LARGE SCALE GENOMIC DNA]</scope>
    <source>
        <strain evidence="9">DT92</strain>
    </source>
</reference>
<feature type="transmembrane region" description="Helical" evidence="6">
    <location>
        <begin position="57"/>
        <end position="77"/>
    </location>
</feature>
<dbReference type="Pfam" id="PF00892">
    <property type="entry name" value="EamA"/>
    <property type="match status" value="2"/>
</dbReference>
<sequence>MYLIVLSLIWGSSFILIKKSLIGLSPLQLGALRTVFAAIFLFSIGIKSIKTIQGNEWKWVAISAFVGTFIPAFLFAFAETEIDSGITSILNSLTPLITFALGILLFAIRFNKNQLIGVIIGLVGSIGLIWEGSIINPDQNYGYAFLVIIATFGYGINVNIIKRHLQHVSPMAIANGNFVVLIIPALIVLFASDFFTTSLFTDLDVQTSIAYMALLAILGTGIAKIMFNKLIQISTPVFASSVTYIMPIIALFWGLWDGEKFSLYQLLASVVIIFGVYLTNKNR</sequence>
<evidence type="ECO:0000313" key="9">
    <source>
        <dbReference type="Proteomes" id="UP001597344"/>
    </source>
</evidence>
<dbReference type="InterPro" id="IPR037185">
    <property type="entry name" value="EmrE-like"/>
</dbReference>
<feature type="transmembrane region" description="Helical" evidence="6">
    <location>
        <begin position="237"/>
        <end position="256"/>
    </location>
</feature>